<dbReference type="Gene3D" id="1.20.1070.10">
    <property type="entry name" value="Rhodopsin 7-helix transmembrane proteins"/>
    <property type="match status" value="1"/>
</dbReference>
<evidence type="ECO:0000256" key="5">
    <source>
        <dbReference type="ARBA" id="ARBA00023040"/>
    </source>
</evidence>
<keyword evidence="4 11" id="KW-1133">Transmembrane helix</keyword>
<keyword evidence="2" id="KW-1003">Cell membrane</keyword>
<comment type="subcellular location">
    <subcellularLocation>
        <location evidence="1">Cell membrane</location>
        <topology evidence="1">Multi-pass membrane protein</topology>
    </subcellularLocation>
</comment>
<keyword evidence="8" id="KW-0675">Receptor</keyword>
<keyword evidence="7" id="KW-1015">Disulfide bond</keyword>
<gene>
    <name evidence="13" type="primary">Mlnr</name>
    <name evidence="13" type="ORF">EUDELE_R12335</name>
</gene>
<dbReference type="PANTHER" id="PTHR24243:SF3">
    <property type="entry name" value="MOTILIN RECEPTOR"/>
    <property type="match status" value="1"/>
</dbReference>
<dbReference type="InterPro" id="IPR003905">
    <property type="entry name" value="GHS-R/MTLR"/>
</dbReference>
<dbReference type="Pfam" id="PF00001">
    <property type="entry name" value="7tm_1"/>
    <property type="match status" value="1"/>
</dbReference>
<dbReference type="SUPFAM" id="SSF81321">
    <property type="entry name" value="Family A G protein-coupled receptor-like"/>
    <property type="match status" value="1"/>
</dbReference>
<feature type="transmembrane region" description="Helical" evidence="11">
    <location>
        <begin position="27"/>
        <end position="52"/>
    </location>
</feature>
<feature type="transmembrane region" description="Helical" evidence="11">
    <location>
        <begin position="192"/>
        <end position="215"/>
    </location>
</feature>
<feature type="non-terminal residue" evidence="13">
    <location>
        <position position="320"/>
    </location>
</feature>
<dbReference type="Proteomes" id="UP000533954">
    <property type="component" value="Unassembled WGS sequence"/>
</dbReference>
<comment type="caution">
    <text evidence="13">The sequence shown here is derived from an EMBL/GenBank/DDBJ whole genome shotgun (WGS) entry which is preliminary data.</text>
</comment>
<dbReference type="PRINTS" id="PR01417">
    <property type="entry name" value="GHSRECEPTOR"/>
</dbReference>
<dbReference type="PROSITE" id="PS50262">
    <property type="entry name" value="G_PROTEIN_RECEP_F1_2"/>
    <property type="match status" value="1"/>
</dbReference>
<keyword evidence="3 11" id="KW-0812">Transmembrane</keyword>
<dbReference type="InterPro" id="IPR017452">
    <property type="entry name" value="GPCR_Rhodpsn_7TM"/>
</dbReference>
<evidence type="ECO:0000256" key="3">
    <source>
        <dbReference type="ARBA" id="ARBA00022692"/>
    </source>
</evidence>
<dbReference type="PANTHER" id="PTHR24243">
    <property type="entry name" value="G-PROTEIN COUPLED RECEPTOR"/>
    <property type="match status" value="1"/>
</dbReference>
<keyword evidence="6 11" id="KW-0472">Membrane</keyword>
<dbReference type="PRINTS" id="PR00237">
    <property type="entry name" value="GPCRRHODOPSN"/>
</dbReference>
<keyword evidence="5" id="KW-0297">G-protein coupled receptor</keyword>
<feature type="transmembrane region" description="Helical" evidence="11">
    <location>
        <begin position="244"/>
        <end position="262"/>
    </location>
</feature>
<evidence type="ECO:0000256" key="1">
    <source>
        <dbReference type="ARBA" id="ARBA00004651"/>
    </source>
</evidence>
<evidence type="ECO:0000256" key="2">
    <source>
        <dbReference type="ARBA" id="ARBA00022475"/>
    </source>
</evidence>
<feature type="transmembrane region" description="Helical" evidence="11">
    <location>
        <begin position="64"/>
        <end position="82"/>
    </location>
</feature>
<dbReference type="OrthoDB" id="10011262at2759"/>
<dbReference type="EMBL" id="VZSX01000023">
    <property type="protein sequence ID" value="NXA33849.1"/>
    <property type="molecule type" value="Genomic_DNA"/>
</dbReference>
<feature type="domain" description="G-protein coupled receptors family 1 profile" evidence="12">
    <location>
        <begin position="45"/>
        <end position="303"/>
    </location>
</feature>
<reference evidence="13 14" key="1">
    <citation type="submission" date="2019-09" db="EMBL/GenBank/DDBJ databases">
        <title>Bird 10,000 Genomes (B10K) Project - Family phase.</title>
        <authorList>
            <person name="Zhang G."/>
        </authorList>
    </citation>
    <scope>NUCLEOTIDE SEQUENCE [LARGE SCALE GENOMIC DNA]</scope>
    <source>
        <strain evidence="13">B10K-LSUMZ-16893</strain>
    </source>
</reference>
<evidence type="ECO:0000256" key="7">
    <source>
        <dbReference type="ARBA" id="ARBA00023157"/>
    </source>
</evidence>
<dbReference type="GO" id="GO:0005886">
    <property type="term" value="C:plasma membrane"/>
    <property type="evidence" value="ECO:0007669"/>
    <property type="project" value="UniProtKB-SubCell"/>
</dbReference>
<evidence type="ECO:0000313" key="14">
    <source>
        <dbReference type="Proteomes" id="UP000533954"/>
    </source>
</evidence>
<accession>A0A7K7UXG2</accession>
<protein>
    <submittedName>
        <fullName evidence="13">MTLR protein</fullName>
    </submittedName>
</protein>
<evidence type="ECO:0000256" key="10">
    <source>
        <dbReference type="ARBA" id="ARBA00023224"/>
    </source>
</evidence>
<dbReference type="GO" id="GO:0008528">
    <property type="term" value="F:G protein-coupled peptide receptor activity"/>
    <property type="evidence" value="ECO:0007669"/>
    <property type="project" value="TreeGrafter"/>
</dbReference>
<feature type="transmembrane region" description="Helical" evidence="11">
    <location>
        <begin position="282"/>
        <end position="306"/>
    </location>
</feature>
<evidence type="ECO:0000256" key="11">
    <source>
        <dbReference type="SAM" id="Phobius"/>
    </source>
</evidence>
<organism evidence="13 14">
    <name type="scientific">Eudromia elegans</name>
    <name type="common">Elegant crested-tinamou</name>
    <dbReference type="NCBI Taxonomy" id="8805"/>
    <lineage>
        <taxon>Eukaryota</taxon>
        <taxon>Metazoa</taxon>
        <taxon>Chordata</taxon>
        <taxon>Craniata</taxon>
        <taxon>Vertebrata</taxon>
        <taxon>Euteleostomi</taxon>
        <taxon>Archelosauria</taxon>
        <taxon>Archosauria</taxon>
        <taxon>Dinosauria</taxon>
        <taxon>Saurischia</taxon>
        <taxon>Theropoda</taxon>
        <taxon>Coelurosauria</taxon>
        <taxon>Aves</taxon>
        <taxon>Palaeognathae</taxon>
        <taxon>Tinamiformes</taxon>
        <taxon>Tinamidae</taxon>
        <taxon>Eudromia</taxon>
    </lineage>
</organism>
<evidence type="ECO:0000256" key="9">
    <source>
        <dbReference type="ARBA" id="ARBA00023180"/>
    </source>
</evidence>
<keyword evidence="14" id="KW-1185">Reference proteome</keyword>
<evidence type="ECO:0000256" key="6">
    <source>
        <dbReference type="ARBA" id="ARBA00023136"/>
    </source>
</evidence>
<keyword evidence="9" id="KW-0325">Glycoprotein</keyword>
<evidence type="ECO:0000256" key="4">
    <source>
        <dbReference type="ARBA" id="ARBA00022989"/>
    </source>
</evidence>
<name>A0A7K7UXG2_EUDEL</name>
<evidence type="ECO:0000313" key="13">
    <source>
        <dbReference type="EMBL" id="NXA33849.1"/>
    </source>
</evidence>
<feature type="non-terminal residue" evidence="13">
    <location>
        <position position="1"/>
    </location>
</feature>
<proteinExistence type="predicted"/>
<sequence length="320" mass="35140">GNGSTTAEPWPWAPCDERLCSVLPLRALAPVTAVCVALFVLGVAGNTLTVLVVARGPPRAPASLYLGSMAVSDLLILLGLPLDLYRLWRSRPWPFGPLLCRLSHFVAEGSAYCSVLHVTALTGERYLAVRFPLRAKALATTRRVKAVIGALWALAFLSAAPFLFLVGVERAENGTDASSECKPTPQALRSGLLAAMFWVTTGYFVLPVACLHVLYGCVGRQLRRGTVPLRGPDAAHRTRAHRQALRVLLAVVLAFVLCWLPFHMGRIVFISTQDTRTMLFSQYFNLLALQLFYLSASINPILYNAISRQFREAAWRLLLP</sequence>
<dbReference type="AlphaFoldDB" id="A0A7K7UXG2"/>
<keyword evidence="10" id="KW-0807">Transducer</keyword>
<evidence type="ECO:0000259" key="12">
    <source>
        <dbReference type="PROSITE" id="PS50262"/>
    </source>
</evidence>
<evidence type="ECO:0000256" key="8">
    <source>
        <dbReference type="ARBA" id="ARBA00023170"/>
    </source>
</evidence>
<dbReference type="InterPro" id="IPR000276">
    <property type="entry name" value="GPCR_Rhodpsn"/>
</dbReference>
<feature type="transmembrane region" description="Helical" evidence="11">
    <location>
        <begin position="144"/>
        <end position="166"/>
    </location>
</feature>